<feature type="region of interest" description="Disordered" evidence="2">
    <location>
        <begin position="23"/>
        <end position="58"/>
    </location>
</feature>
<name>A0A232LLW5_9EURO</name>
<dbReference type="GO" id="GO:0003729">
    <property type="term" value="F:mRNA binding"/>
    <property type="evidence" value="ECO:0007669"/>
    <property type="project" value="TreeGrafter"/>
</dbReference>
<dbReference type="GO" id="GO:1990904">
    <property type="term" value="C:ribonucleoprotein complex"/>
    <property type="evidence" value="ECO:0007669"/>
    <property type="project" value="TreeGrafter"/>
</dbReference>
<evidence type="ECO:0000259" key="3">
    <source>
        <dbReference type="PROSITE" id="PS50177"/>
    </source>
</evidence>
<dbReference type="GO" id="GO:1990861">
    <property type="term" value="C:Ubp3-Bre5 deubiquitination complex"/>
    <property type="evidence" value="ECO:0007669"/>
    <property type="project" value="TreeGrafter"/>
</dbReference>
<dbReference type="Pfam" id="PF02136">
    <property type="entry name" value="NTF2"/>
    <property type="match status" value="1"/>
</dbReference>
<dbReference type="CDD" id="cd00780">
    <property type="entry name" value="NTF2"/>
    <property type="match status" value="1"/>
</dbReference>
<feature type="compositionally biased region" description="Low complexity" evidence="2">
    <location>
        <begin position="23"/>
        <end position="40"/>
    </location>
</feature>
<evidence type="ECO:0000256" key="1">
    <source>
        <dbReference type="ARBA" id="ARBA00022884"/>
    </source>
</evidence>
<reference evidence="4 5" key="1">
    <citation type="journal article" date="2015" name="Environ. Microbiol.">
        <title>Metagenome sequence of Elaphomyces granulatus from sporocarp tissue reveals Ascomycota ectomycorrhizal fingerprints of genome expansion and a Proteobacteria-rich microbiome.</title>
        <authorList>
            <person name="Quandt C.A."/>
            <person name="Kohler A."/>
            <person name="Hesse C.N."/>
            <person name="Sharpton T.J."/>
            <person name="Martin F."/>
            <person name="Spatafora J.W."/>
        </authorList>
    </citation>
    <scope>NUCLEOTIDE SEQUENCE [LARGE SCALE GENOMIC DNA]</scope>
    <source>
        <strain evidence="4 5">OSC145934</strain>
    </source>
</reference>
<dbReference type="InterPro" id="IPR002075">
    <property type="entry name" value="NTF2_dom"/>
</dbReference>
<feature type="non-terminal residue" evidence="4">
    <location>
        <position position="224"/>
    </location>
</feature>
<dbReference type="SUPFAM" id="SSF54427">
    <property type="entry name" value="NTF2-like"/>
    <property type="match status" value="1"/>
</dbReference>
<organism evidence="4 5">
    <name type="scientific">Elaphomyces granulatus</name>
    <dbReference type="NCBI Taxonomy" id="519963"/>
    <lineage>
        <taxon>Eukaryota</taxon>
        <taxon>Fungi</taxon>
        <taxon>Dikarya</taxon>
        <taxon>Ascomycota</taxon>
        <taxon>Pezizomycotina</taxon>
        <taxon>Eurotiomycetes</taxon>
        <taxon>Eurotiomycetidae</taxon>
        <taxon>Eurotiales</taxon>
        <taxon>Elaphomycetaceae</taxon>
        <taxon>Elaphomyces</taxon>
    </lineage>
</organism>
<accession>A0A232LLW5</accession>
<dbReference type="GO" id="GO:0005829">
    <property type="term" value="C:cytosol"/>
    <property type="evidence" value="ECO:0007669"/>
    <property type="project" value="TreeGrafter"/>
</dbReference>
<protein>
    <recommendedName>
        <fullName evidence="3">NTF2 domain-containing protein</fullName>
    </recommendedName>
</protein>
<dbReference type="InterPro" id="IPR032710">
    <property type="entry name" value="NTF2-like_dom_sf"/>
</dbReference>
<keyword evidence="5" id="KW-1185">Reference proteome</keyword>
<comment type="caution">
    <text evidence="4">The sequence shown here is derived from an EMBL/GenBank/DDBJ whole genome shotgun (WGS) entry which is preliminary data.</text>
</comment>
<evidence type="ECO:0000256" key="2">
    <source>
        <dbReference type="SAM" id="MobiDB-lite"/>
    </source>
</evidence>
<dbReference type="Proteomes" id="UP000243515">
    <property type="component" value="Unassembled WGS sequence"/>
</dbReference>
<dbReference type="OrthoDB" id="339151at2759"/>
<dbReference type="FunFam" id="3.10.450.50:FF:000003">
    <property type="entry name" value="Nuclear transport factor 2 family protein"/>
    <property type="match status" value="1"/>
</dbReference>
<dbReference type="GO" id="GO:0016579">
    <property type="term" value="P:protein deubiquitination"/>
    <property type="evidence" value="ECO:0007669"/>
    <property type="project" value="TreeGrafter"/>
</dbReference>
<dbReference type="AlphaFoldDB" id="A0A232LLW5"/>
<evidence type="ECO:0000313" key="4">
    <source>
        <dbReference type="EMBL" id="OXV05142.1"/>
    </source>
</evidence>
<keyword evidence="1" id="KW-0694">RNA-binding</keyword>
<feature type="domain" description="NTF2" evidence="3">
    <location>
        <begin position="64"/>
        <end position="179"/>
    </location>
</feature>
<dbReference type="InterPro" id="IPR018222">
    <property type="entry name" value="Nuclear_transport_factor_2_euk"/>
</dbReference>
<dbReference type="PROSITE" id="PS50177">
    <property type="entry name" value="NTF2_DOMAIN"/>
    <property type="match status" value="1"/>
</dbReference>
<dbReference type="PANTHER" id="PTHR10693:SF20">
    <property type="entry name" value="AT27578P"/>
    <property type="match status" value="1"/>
</dbReference>
<gene>
    <name evidence="4" type="ORF">Egran_07090</name>
</gene>
<sequence length="224" mass="24941">MADTIPAPVNGTYPSYSAESYNSSYSVASDNSNSNNNGHQPPQPSSPTNAPSNESKNYIPKDEVGRFFVEQYYKTMSGHPEKLYLFYSRWSQFVSGNEAESIPVVVGPKAINERIKELDFHECKVRVLNVDSEASFENILISVIGKISSRGEPSRKFVQTFVLAEQLNGYYVLNDIFRYLADEDEEFVSEEVAPAETIAPTEEPAVEIPAESDPTPVEEPVDRA</sequence>
<dbReference type="GO" id="GO:0034517">
    <property type="term" value="P:ribophagy"/>
    <property type="evidence" value="ECO:0007669"/>
    <property type="project" value="TreeGrafter"/>
</dbReference>
<proteinExistence type="predicted"/>
<dbReference type="Gene3D" id="3.10.450.50">
    <property type="match status" value="1"/>
</dbReference>
<dbReference type="PANTHER" id="PTHR10693">
    <property type="entry name" value="RAS GTPASE-ACTIVATING PROTEIN-BINDING PROTEIN"/>
    <property type="match status" value="1"/>
</dbReference>
<evidence type="ECO:0000313" key="5">
    <source>
        <dbReference type="Proteomes" id="UP000243515"/>
    </source>
</evidence>
<dbReference type="InterPro" id="IPR039539">
    <property type="entry name" value="Ras_GTPase_bind_prot"/>
</dbReference>
<dbReference type="EMBL" id="NPHW01007557">
    <property type="protein sequence ID" value="OXV05142.1"/>
    <property type="molecule type" value="Genomic_DNA"/>
</dbReference>
<feature type="region of interest" description="Disordered" evidence="2">
    <location>
        <begin position="195"/>
        <end position="224"/>
    </location>
</feature>